<dbReference type="InterPro" id="IPR013500">
    <property type="entry name" value="TopoI_cat_euk"/>
</dbReference>
<evidence type="ECO:0000256" key="10">
    <source>
        <dbReference type="PROSITE-ProRule" id="PRU01382"/>
    </source>
</evidence>
<dbReference type="PANTHER" id="PTHR10290:SF3">
    <property type="entry name" value="DNA TOPOISOMERASE 1"/>
    <property type="match status" value="1"/>
</dbReference>
<dbReference type="FunFam" id="3.90.15.10:FF:000003">
    <property type="entry name" value="DNA topoisomerase I"/>
    <property type="match status" value="1"/>
</dbReference>
<name>A0AAW1PDT4_9CHLO</name>
<evidence type="ECO:0000313" key="16">
    <source>
        <dbReference type="Proteomes" id="UP001465755"/>
    </source>
</evidence>
<feature type="compositionally biased region" description="Polar residues" evidence="13">
    <location>
        <begin position="64"/>
        <end position="73"/>
    </location>
</feature>
<evidence type="ECO:0000256" key="3">
    <source>
        <dbReference type="ARBA" id="ARBA00006645"/>
    </source>
</evidence>
<dbReference type="Proteomes" id="UP001465755">
    <property type="component" value="Unassembled WGS sequence"/>
</dbReference>
<dbReference type="FunFam" id="1.10.132.10:FF:000002">
    <property type="entry name" value="DNA topoisomerase I"/>
    <property type="match status" value="1"/>
</dbReference>
<feature type="compositionally biased region" description="Acidic residues" evidence="13">
    <location>
        <begin position="231"/>
        <end position="248"/>
    </location>
</feature>
<feature type="active site" description="O-(3'-phospho-DNA)-tyrosine intermediate" evidence="10">
    <location>
        <position position="782"/>
    </location>
</feature>
<dbReference type="InterPro" id="IPR014727">
    <property type="entry name" value="TopoI_cat_a/b-sub_euk"/>
</dbReference>
<dbReference type="GO" id="GO:0006260">
    <property type="term" value="P:DNA replication"/>
    <property type="evidence" value="ECO:0007669"/>
    <property type="project" value="TreeGrafter"/>
</dbReference>
<keyword evidence="9" id="KW-0539">Nucleus</keyword>
<dbReference type="FunFam" id="1.10.10.41:FF:000001">
    <property type="entry name" value="DNA topoisomerase I"/>
    <property type="match status" value="1"/>
</dbReference>
<comment type="caution">
    <text evidence="15">The sequence shown here is derived from an EMBL/GenBank/DDBJ whole genome shotgun (WGS) entry which is preliminary data.</text>
</comment>
<protein>
    <recommendedName>
        <fullName evidence="11">DNA topoisomerase I</fullName>
        <ecNumber evidence="11">5.6.2.1</ecNumber>
    </recommendedName>
    <alternativeName>
        <fullName evidence="11">DNA topoisomerase 1</fullName>
    </alternativeName>
</protein>
<dbReference type="GO" id="GO:0007059">
    <property type="term" value="P:chromosome segregation"/>
    <property type="evidence" value="ECO:0007669"/>
    <property type="project" value="TreeGrafter"/>
</dbReference>
<dbReference type="PANTHER" id="PTHR10290">
    <property type="entry name" value="DNA TOPOISOMERASE I"/>
    <property type="match status" value="1"/>
</dbReference>
<evidence type="ECO:0000256" key="6">
    <source>
        <dbReference type="ARBA" id="ARBA00023054"/>
    </source>
</evidence>
<dbReference type="EMBL" id="JALJOQ010000029">
    <property type="protein sequence ID" value="KAK9807975.1"/>
    <property type="molecule type" value="Genomic_DNA"/>
</dbReference>
<dbReference type="GO" id="GO:0003917">
    <property type="term" value="F:DNA topoisomerase type I (single strand cut, ATP-independent) activity"/>
    <property type="evidence" value="ECO:0007669"/>
    <property type="project" value="UniProtKB-UniRule"/>
</dbReference>
<dbReference type="Pfam" id="PF02919">
    <property type="entry name" value="Topoisom_I_N"/>
    <property type="match status" value="1"/>
</dbReference>
<comment type="similarity">
    <text evidence="3 10 11">Belongs to the type IB topoisomerase family.</text>
</comment>
<feature type="region of interest" description="Disordered" evidence="13">
    <location>
        <begin position="56"/>
        <end position="283"/>
    </location>
</feature>
<evidence type="ECO:0000256" key="1">
    <source>
        <dbReference type="ARBA" id="ARBA00000213"/>
    </source>
</evidence>
<gene>
    <name evidence="15" type="ORF">WJX73_009376</name>
</gene>
<dbReference type="GO" id="GO:0003677">
    <property type="term" value="F:DNA binding"/>
    <property type="evidence" value="ECO:0007669"/>
    <property type="project" value="UniProtKB-UniRule"/>
</dbReference>
<dbReference type="GO" id="GO:0005730">
    <property type="term" value="C:nucleolus"/>
    <property type="evidence" value="ECO:0007669"/>
    <property type="project" value="TreeGrafter"/>
</dbReference>
<keyword evidence="6 12" id="KW-0175">Coiled coil</keyword>
<evidence type="ECO:0000256" key="13">
    <source>
        <dbReference type="SAM" id="MobiDB-lite"/>
    </source>
</evidence>
<evidence type="ECO:0000313" key="15">
    <source>
        <dbReference type="EMBL" id="KAK9807975.1"/>
    </source>
</evidence>
<dbReference type="EC" id="5.6.2.1" evidence="11"/>
<dbReference type="InterPro" id="IPR013499">
    <property type="entry name" value="TopoI_euk"/>
</dbReference>
<dbReference type="InterPro" id="IPR051062">
    <property type="entry name" value="Topoisomerase_IB"/>
</dbReference>
<dbReference type="SUPFAM" id="SSF56349">
    <property type="entry name" value="DNA breaking-rejoining enzymes"/>
    <property type="match status" value="1"/>
</dbReference>
<dbReference type="InterPro" id="IPR036202">
    <property type="entry name" value="TopoI_DNA-bd_euk_N_sf"/>
</dbReference>
<evidence type="ECO:0000256" key="4">
    <source>
        <dbReference type="ARBA" id="ARBA00022553"/>
    </source>
</evidence>
<feature type="compositionally biased region" description="Low complexity" evidence="13">
    <location>
        <begin position="125"/>
        <end position="181"/>
    </location>
</feature>
<comment type="subcellular location">
    <subcellularLocation>
        <location evidence="2">Nucleus</location>
    </subcellularLocation>
</comment>
<dbReference type="CDD" id="cd00659">
    <property type="entry name" value="Topo_IB_C"/>
    <property type="match status" value="1"/>
</dbReference>
<evidence type="ECO:0000256" key="12">
    <source>
        <dbReference type="SAM" id="Coils"/>
    </source>
</evidence>
<dbReference type="InterPro" id="IPR008336">
    <property type="entry name" value="TopoI_DNA-bd_euk"/>
</dbReference>
<dbReference type="Gene3D" id="2.170.11.10">
    <property type="entry name" value="DNA Topoisomerase I, domain 2"/>
    <property type="match status" value="1"/>
</dbReference>
<evidence type="ECO:0000256" key="5">
    <source>
        <dbReference type="ARBA" id="ARBA00023029"/>
    </source>
</evidence>
<feature type="compositionally biased region" description="Basic residues" evidence="13">
    <location>
        <begin position="253"/>
        <end position="264"/>
    </location>
</feature>
<feature type="coiled-coil region" evidence="12">
    <location>
        <begin position="704"/>
        <end position="770"/>
    </location>
</feature>
<sequence>MSSDSEDDVPLGKRAEAAAAPPHQPASGGNNIQAGSKAPAPPPAVVDVKAAAHCKAQPGAEATQLCQASSASFHRSEWRSTAKTNSPARGKACRLQPAQTHAAPRIKAPSICRPAKACPPTRAPSSKSQLSNKSSVSADQRAPAAQSAAAPAAKAAANGNATQTAPTGKPTSSAAPAANASMTDSDSDDNVPLSQRRPPVKVAPAKRPAPAATKAAPKAPPKKKARRSATPDDEDEDDSDDDSDEASEDGGRRKGPSAPKRKRATRESTGGPSKKGKGKDDSVKWTTLVHSGVLFPPEYEPHGVQMLYDGRPIDLTPEQEEVATHFAVMKETAYMEKDKFLANFWRGFRQVLGKGHAVQDLKKCDFTPIYEHLMAEREAKKNLSKEEKQRTKAEKDASEAKYKFAMVDDRKEQVGNFRVEPPGLFRGRGEHPKMGTLKRRIYPRDITINIGKEAPIPEHPFPGQKWKEVRHDNTVTWLAYWKDTVSDRDYKYVWLAANSTFKADSDLAKYEKARKLKGHIGDIRAAYEKSWESKDKRERQMGVALYFIDKLALRAGHEKEEDEADTVGCCTLKVANIECVAPDHIKFDFLGKDSMRYENETAVHPKVFELMKRFCAGKKGDDDVFDMMDATALNKHVQELMPGLSVKVFRTYNASITLDGLLYAEQADSETVEAKKVDYDRANKEVAILCNHQRSVPKGHAGQMEKLEAKTLALQEEIRELQEEVNATKKGRKSPGGKPAASVEVWQSRLDRKKEQLDKLELNQRAKEDLKTVALGTSKINYLDPRITIAWCKRMEVPIEKIFNKSLVSKFHWAMEAPPDFRF</sequence>
<dbReference type="InterPro" id="IPR013030">
    <property type="entry name" value="DNA_topo_DNA_db_N_dom2"/>
</dbReference>
<keyword evidence="8 10" id="KW-0413">Isomerase</keyword>
<evidence type="ECO:0000256" key="9">
    <source>
        <dbReference type="ARBA" id="ARBA00023242"/>
    </source>
</evidence>
<dbReference type="InterPro" id="IPR013034">
    <property type="entry name" value="DNA_topo_DNA_db_N_dom1"/>
</dbReference>
<dbReference type="Pfam" id="PF14370">
    <property type="entry name" value="Topo_C_assoc"/>
    <property type="match status" value="1"/>
</dbReference>
<dbReference type="FunFam" id="2.170.11.10:FF:000001">
    <property type="entry name" value="DNA topoisomerase I"/>
    <property type="match status" value="1"/>
</dbReference>
<keyword evidence="5 10" id="KW-0799">Topoisomerase</keyword>
<proteinExistence type="inferred from homology"/>
<dbReference type="SMART" id="SM00435">
    <property type="entry name" value="TOPEUc"/>
    <property type="match status" value="1"/>
</dbReference>
<evidence type="ECO:0000256" key="7">
    <source>
        <dbReference type="ARBA" id="ARBA00023125"/>
    </source>
</evidence>
<dbReference type="PROSITE" id="PS00176">
    <property type="entry name" value="TOPO_IB_1"/>
    <property type="match status" value="1"/>
</dbReference>
<reference evidence="15 16" key="1">
    <citation type="journal article" date="2024" name="Nat. Commun.">
        <title>Phylogenomics reveals the evolutionary origins of lichenization in chlorophyte algae.</title>
        <authorList>
            <person name="Puginier C."/>
            <person name="Libourel C."/>
            <person name="Otte J."/>
            <person name="Skaloud P."/>
            <person name="Haon M."/>
            <person name="Grisel S."/>
            <person name="Petersen M."/>
            <person name="Berrin J.G."/>
            <person name="Delaux P.M."/>
            <person name="Dal Grande F."/>
            <person name="Keller J."/>
        </authorList>
    </citation>
    <scope>NUCLEOTIDE SEQUENCE [LARGE SCALE GENOMIC DNA]</scope>
    <source>
        <strain evidence="15 16">SAG 2036</strain>
    </source>
</reference>
<dbReference type="InterPro" id="IPR018521">
    <property type="entry name" value="TopoIB_AS"/>
</dbReference>
<evidence type="ECO:0000256" key="2">
    <source>
        <dbReference type="ARBA" id="ARBA00004123"/>
    </source>
</evidence>
<evidence type="ECO:0000259" key="14">
    <source>
        <dbReference type="SMART" id="SM00435"/>
    </source>
</evidence>
<evidence type="ECO:0000256" key="11">
    <source>
        <dbReference type="RuleBase" id="RU365101"/>
    </source>
</evidence>
<dbReference type="SUPFAM" id="SSF56741">
    <property type="entry name" value="Eukaryotic DNA topoisomerase I, N-terminal DNA-binding fragment"/>
    <property type="match status" value="1"/>
</dbReference>
<dbReference type="Gene3D" id="1.10.10.41">
    <property type="entry name" value="Yeast DNA topoisomerase - domain 1"/>
    <property type="match status" value="1"/>
</dbReference>
<dbReference type="GO" id="GO:0005694">
    <property type="term" value="C:chromosome"/>
    <property type="evidence" value="ECO:0007669"/>
    <property type="project" value="InterPro"/>
</dbReference>
<feature type="compositionally biased region" description="Low complexity" evidence="13">
    <location>
        <begin position="196"/>
        <end position="217"/>
    </location>
</feature>
<dbReference type="CDD" id="cd00660">
    <property type="entry name" value="Topoisomer_IB_N"/>
    <property type="match status" value="1"/>
</dbReference>
<dbReference type="Pfam" id="PF01028">
    <property type="entry name" value="Topoisom_I"/>
    <property type="match status" value="1"/>
</dbReference>
<feature type="coiled-coil region" evidence="12">
    <location>
        <begin position="374"/>
        <end position="403"/>
    </location>
</feature>
<feature type="region of interest" description="Disordered" evidence="13">
    <location>
        <begin position="1"/>
        <end position="44"/>
    </location>
</feature>
<dbReference type="Gene3D" id="3.90.15.10">
    <property type="entry name" value="Topoisomerase I, Chain A, domain 3"/>
    <property type="match status" value="1"/>
</dbReference>
<dbReference type="GO" id="GO:0006265">
    <property type="term" value="P:DNA topological change"/>
    <property type="evidence" value="ECO:0007669"/>
    <property type="project" value="UniProtKB-UniRule"/>
</dbReference>
<comment type="function">
    <text evidence="11">Releases the supercoiling and torsional tension of DNA introduced during the DNA replication and transcription by transiently cleaving and rejoining one strand of the DNA duplex. Introduces a single-strand break via transesterification at the specific target site 5'-[CT]CCTTp site in duplex DNA. The scissile phosphodiester is attacked by the catalytic tyrosine of the enzyme, resulting in the formation of a DNA-(3'-phosphotyrosyl)-enzyme intermediate and the expulsion of a 5'-OH DNA strand. The free DNA strand then undergoes passage around the unbroken strand thus removing DNA supercoils. Finally, in the religation step, the DNA 5'-OH attacks the covalent intermediate to expel the active-site tyrosine and restore the DNA phosphodiester backbone.</text>
</comment>
<keyword evidence="16" id="KW-1185">Reference proteome</keyword>
<keyword evidence="7 10" id="KW-0238">DNA-binding</keyword>
<organism evidence="15 16">
    <name type="scientific">Symbiochloris irregularis</name>
    <dbReference type="NCBI Taxonomy" id="706552"/>
    <lineage>
        <taxon>Eukaryota</taxon>
        <taxon>Viridiplantae</taxon>
        <taxon>Chlorophyta</taxon>
        <taxon>core chlorophytes</taxon>
        <taxon>Trebouxiophyceae</taxon>
        <taxon>Trebouxiales</taxon>
        <taxon>Trebouxiaceae</taxon>
        <taxon>Symbiochloris</taxon>
    </lineage>
</organism>
<accession>A0AAW1PDT4</accession>
<dbReference type="PRINTS" id="PR00416">
    <property type="entry name" value="EUTPISMRASEI"/>
</dbReference>
<dbReference type="InterPro" id="IPR011010">
    <property type="entry name" value="DNA_brk_join_enz"/>
</dbReference>
<dbReference type="InterPro" id="IPR014711">
    <property type="entry name" value="TopoI_cat_a-hlx-sub_euk"/>
</dbReference>
<dbReference type="PROSITE" id="PS52038">
    <property type="entry name" value="TOPO_IB_2"/>
    <property type="match status" value="1"/>
</dbReference>
<feature type="domain" description="DNA topoisomerase I eukaryotic-type" evidence="14">
    <location>
        <begin position="424"/>
        <end position="796"/>
    </location>
</feature>
<dbReference type="InterPro" id="IPR001631">
    <property type="entry name" value="TopoI"/>
</dbReference>
<comment type="catalytic activity">
    <reaction evidence="1 10 11">
        <text>ATP-independent breakage of single-stranded DNA, followed by passage and rejoining.</text>
        <dbReference type="EC" id="5.6.2.1"/>
    </reaction>
</comment>
<evidence type="ECO:0000256" key="8">
    <source>
        <dbReference type="ARBA" id="ARBA00023235"/>
    </source>
</evidence>
<dbReference type="AlphaFoldDB" id="A0AAW1PDT4"/>
<dbReference type="Gene3D" id="1.10.132.10">
    <property type="match status" value="1"/>
</dbReference>
<dbReference type="InterPro" id="IPR025834">
    <property type="entry name" value="TopoI_C_dom"/>
</dbReference>
<keyword evidence="4" id="KW-0597">Phosphoprotein</keyword>